<evidence type="ECO:0000256" key="3">
    <source>
        <dbReference type="ARBA" id="ARBA00022448"/>
    </source>
</evidence>
<name>A0A2D2LSK4_FAUOS</name>
<dbReference type="Proteomes" id="UP000229340">
    <property type="component" value="Chromosome"/>
</dbReference>
<dbReference type="Pfam" id="PF01497">
    <property type="entry name" value="Peripla_BP_2"/>
    <property type="match status" value="1"/>
</dbReference>
<organism evidence="8 9">
    <name type="scientific">Faucicola osloensis</name>
    <name type="common">Moraxella osloensis</name>
    <dbReference type="NCBI Taxonomy" id="34062"/>
    <lineage>
        <taxon>Bacteria</taxon>
        <taxon>Pseudomonadati</taxon>
        <taxon>Pseudomonadota</taxon>
        <taxon>Gammaproteobacteria</taxon>
        <taxon>Moraxellales</taxon>
        <taxon>Moraxellaceae</taxon>
        <taxon>Faucicola</taxon>
    </lineage>
</organism>
<sequence length="314" mass="35042">MRAFCLLLVLLFLTACQPQGALKLEAPPTDAHTVKVITPDWAVASTLTALGYPPIATGDTKSYREWVGTPALPSDIIDIGERFTPNFERLAQLTSASENMVIIDNDFYAHLRPAYGNTPHKSVSFMSKNAIATWQDYAEPTLQLGEIIHQPQRAQQFLTQSKKQLGELGTTFRQKYPHIKKIAVVQFADSNNLRIYTNNSLFRPTFEMMGLNLITLEDQMSKGNLWGFNSLALSDLAKLDDDTCLVVVEPFSPMLRQELAKNLLWQRLGYGARANNSRCMAVLPPIWLYGGVSSMVVFGERLNQAHWLGGKAHG</sequence>
<comment type="subcellular location">
    <subcellularLocation>
        <location evidence="1">Cell envelope</location>
    </subcellularLocation>
</comment>
<evidence type="ECO:0000313" key="9">
    <source>
        <dbReference type="Proteomes" id="UP000229340"/>
    </source>
</evidence>
<dbReference type="PROSITE" id="PS50983">
    <property type="entry name" value="FE_B12_PBP"/>
    <property type="match status" value="1"/>
</dbReference>
<keyword evidence="3" id="KW-0813">Transport</keyword>
<dbReference type="PANTHER" id="PTHR30532:SF1">
    <property type="entry name" value="IRON(3+)-HYDROXAMATE-BINDING PROTEIN FHUD"/>
    <property type="match status" value="1"/>
</dbReference>
<dbReference type="GO" id="GO:0030288">
    <property type="term" value="C:outer membrane-bounded periplasmic space"/>
    <property type="evidence" value="ECO:0007669"/>
    <property type="project" value="TreeGrafter"/>
</dbReference>
<evidence type="ECO:0000256" key="5">
    <source>
        <dbReference type="ARBA" id="ARBA00022729"/>
    </source>
</evidence>
<evidence type="ECO:0000313" key="8">
    <source>
        <dbReference type="EMBL" id="ATR77970.1"/>
    </source>
</evidence>
<dbReference type="InterPro" id="IPR002491">
    <property type="entry name" value="ABC_transptr_periplasmic_BD"/>
</dbReference>
<dbReference type="AlphaFoldDB" id="A0A2D2LSK4"/>
<dbReference type="SUPFAM" id="SSF53807">
    <property type="entry name" value="Helical backbone' metal receptor"/>
    <property type="match status" value="1"/>
</dbReference>
<evidence type="ECO:0000256" key="1">
    <source>
        <dbReference type="ARBA" id="ARBA00004196"/>
    </source>
</evidence>
<gene>
    <name evidence="8" type="ORF">NP7_00950</name>
</gene>
<protein>
    <submittedName>
        <fullName evidence="8">ABC transporter substrate-binding protein</fullName>
    </submittedName>
</protein>
<reference evidence="9" key="1">
    <citation type="submission" date="2017-11" db="EMBL/GenBank/DDBJ databases">
        <title>Complete genome sequence of Moraxella osloensis NP7 isolated from human skin.</title>
        <authorList>
            <person name="Lee K."/>
            <person name="Lim J.Y."/>
            <person name="Hwang I."/>
        </authorList>
    </citation>
    <scope>NUCLEOTIDE SEQUENCE [LARGE SCALE GENOMIC DNA]</scope>
    <source>
        <strain evidence="9">NP7</strain>
    </source>
</reference>
<evidence type="ECO:0000256" key="2">
    <source>
        <dbReference type="ARBA" id="ARBA00008814"/>
    </source>
</evidence>
<comment type="similarity">
    <text evidence="2">Belongs to the bacterial solute-binding protein 8 family.</text>
</comment>
<keyword evidence="4" id="KW-0408">Iron</keyword>
<accession>A0A2D2LSK4</accession>
<feature type="signal peptide" evidence="6">
    <location>
        <begin position="1"/>
        <end position="20"/>
    </location>
</feature>
<keyword evidence="4" id="KW-0406">Ion transport</keyword>
<dbReference type="Gene3D" id="3.40.50.1980">
    <property type="entry name" value="Nitrogenase molybdenum iron protein domain"/>
    <property type="match status" value="2"/>
</dbReference>
<evidence type="ECO:0000256" key="6">
    <source>
        <dbReference type="SAM" id="SignalP"/>
    </source>
</evidence>
<feature type="chain" id="PRO_5013951394" evidence="6">
    <location>
        <begin position="21"/>
        <end position="314"/>
    </location>
</feature>
<evidence type="ECO:0000259" key="7">
    <source>
        <dbReference type="PROSITE" id="PS50983"/>
    </source>
</evidence>
<keyword evidence="5 6" id="KW-0732">Signal</keyword>
<dbReference type="PANTHER" id="PTHR30532">
    <property type="entry name" value="IRON III DICITRATE-BINDING PERIPLASMIC PROTEIN"/>
    <property type="match status" value="1"/>
</dbReference>
<keyword evidence="4" id="KW-0410">Iron transport</keyword>
<dbReference type="GO" id="GO:1901678">
    <property type="term" value="P:iron coordination entity transport"/>
    <property type="evidence" value="ECO:0007669"/>
    <property type="project" value="UniProtKB-ARBA"/>
</dbReference>
<dbReference type="STRING" id="34062.AXE82_06350"/>
<dbReference type="PROSITE" id="PS51257">
    <property type="entry name" value="PROKAR_LIPOPROTEIN"/>
    <property type="match status" value="1"/>
</dbReference>
<dbReference type="EMBL" id="CP024443">
    <property type="protein sequence ID" value="ATR77970.1"/>
    <property type="molecule type" value="Genomic_DNA"/>
</dbReference>
<proteinExistence type="inferred from homology"/>
<feature type="domain" description="Fe/B12 periplasmic-binding" evidence="7">
    <location>
        <begin position="35"/>
        <end position="310"/>
    </location>
</feature>
<dbReference type="InterPro" id="IPR051313">
    <property type="entry name" value="Bact_iron-sidero_bind"/>
</dbReference>
<evidence type="ECO:0000256" key="4">
    <source>
        <dbReference type="ARBA" id="ARBA00022496"/>
    </source>
</evidence>